<keyword evidence="1" id="KW-1133">Transmembrane helix</keyword>
<dbReference type="AlphaFoldDB" id="A0AAJ1PQH6"/>
<gene>
    <name evidence="2" type="ORF">QLQ80_00050</name>
</gene>
<evidence type="ECO:0000313" key="3">
    <source>
        <dbReference type="Proteomes" id="UP001224428"/>
    </source>
</evidence>
<dbReference type="RefSeq" id="WP_283827058.1">
    <property type="nucleotide sequence ID" value="NZ_JASDDP010000001.1"/>
</dbReference>
<feature type="transmembrane region" description="Helical" evidence="1">
    <location>
        <begin position="132"/>
        <end position="156"/>
    </location>
</feature>
<organism evidence="2 3">
    <name type="scientific">Mycoplasma phocimorsus</name>
    <dbReference type="NCBI Taxonomy" id="3045839"/>
    <lineage>
        <taxon>Bacteria</taxon>
        <taxon>Bacillati</taxon>
        <taxon>Mycoplasmatota</taxon>
        <taxon>Mollicutes</taxon>
        <taxon>Mycoplasmataceae</taxon>
        <taxon>Mycoplasma</taxon>
    </lineage>
</organism>
<proteinExistence type="predicted"/>
<name>A0AAJ1PQH6_9MOLU</name>
<evidence type="ECO:0000313" key="2">
    <source>
        <dbReference type="EMBL" id="MDJ1645484.1"/>
    </source>
</evidence>
<comment type="caution">
    <text evidence="2">The sequence shown here is derived from an EMBL/GenBank/DDBJ whole genome shotgun (WGS) entry which is preliminary data.</text>
</comment>
<sequence length="685" mass="78733">MNKKRLFILMTMSVAVVTSTLSCHNTRMFKKELIWQFKKQNLTSNSFLAKKDLNIKTSSDFLLFQTPEIENNLNENIIIDEQIDEENEETTSIIDEQEEALNQELEITKQQLLDLEKRYKKDFAKNSRLKSILIGASISSAIITGLSIGIGAYFGITKSDTYAQKRKKELEDILNIQKSLIKESNPDDSLQKIFLKLMDIGFEKELPTGIFDLFDELLFKKALNGYINKEEKERFKNILKTQIKDRSKEIVNELLDLLKSRNIMAETSSDNVINSVKNIVSLIIKKYLPDFIKAAILFVSEINSKINTGSTTQSETSLLGRAIEATLKLAGYNSGDSKNMSKIISIFSSALANSNNDLIKIIITKMSNAIDSVNLSFDFFKDLLEIIKKTISNILTKPNSQELDINSIFNKLIPAFLDVFENVANKSENSEDFIVFINNLFLEENNNKALYTILLKDNDIENADSKFNFKTIINTFILSNAQNKNQEKYNFADLIPNIEVSFFTIVNGIFKFSDFKKFINKFLFTFIKPLIKIAKEQEEKLKKIKDKNTNNSISFNINGIDTKSPYNAIFRIYSLYSYLYYKHVPKQEGILGNLISLINPFKPEKFIPNLIKSEWPNINDEQLKKIFGDNISREPWYSFNSDHYPIFQKIKEYANGNKNDEFKELIKNASPNITTNNISKILVKK</sequence>
<dbReference type="EMBL" id="JASDDP010000001">
    <property type="protein sequence ID" value="MDJ1645484.1"/>
    <property type="molecule type" value="Genomic_DNA"/>
</dbReference>
<dbReference type="PROSITE" id="PS51257">
    <property type="entry name" value="PROKAR_LIPOPROTEIN"/>
    <property type="match status" value="1"/>
</dbReference>
<keyword evidence="3" id="KW-1185">Reference proteome</keyword>
<evidence type="ECO:0000256" key="1">
    <source>
        <dbReference type="SAM" id="Phobius"/>
    </source>
</evidence>
<keyword evidence="1" id="KW-0812">Transmembrane</keyword>
<dbReference type="Proteomes" id="UP001224428">
    <property type="component" value="Unassembled WGS sequence"/>
</dbReference>
<evidence type="ECO:0008006" key="4">
    <source>
        <dbReference type="Google" id="ProtNLM"/>
    </source>
</evidence>
<reference evidence="2" key="1">
    <citation type="submission" date="2023-05" db="EMBL/GenBank/DDBJ databases">
        <title>Mycoplasma phocimorsus sp. nov., isolated from Scandinavian patients with seal finger or septic arthritis after contact with seals.</title>
        <authorList>
            <person name="Skafte-Holm A."/>
            <person name="Pedersen T.R."/>
            <person name="Froelund M."/>
            <person name="Stegger M."/>
            <person name="Qvortrup K."/>
            <person name="Michaels D.L."/>
            <person name="Brown D.R."/>
            <person name="Jensen J.S."/>
        </authorList>
    </citation>
    <scope>NUCLEOTIDE SEQUENCE</scope>
    <source>
        <strain evidence="2">M5725</strain>
    </source>
</reference>
<keyword evidence="1" id="KW-0472">Membrane</keyword>
<accession>A0AAJ1PQH6</accession>
<protein>
    <recommendedName>
        <fullName evidence="4">MOLPALP family lipoprotein</fullName>
    </recommendedName>
</protein>